<sequence length="140" mass="15337">VVHAGSDREHIDLDVADVSPQPSTKKMDEGLLQWLTRSDKPSDADNDKANAKTEVESMVSVPIQQDMSSIPPMTSPIIDLTSRPESPKLQHYQGLVQPGLQIVHQGLIQPGLHLEYQRLLVLRNLASSASSSRHRASTAV</sequence>
<feature type="compositionally biased region" description="Polar residues" evidence="1">
    <location>
        <begin position="62"/>
        <end position="72"/>
    </location>
</feature>
<proteinExistence type="predicted"/>
<dbReference type="AlphaFoldDB" id="A0A699SK05"/>
<organism evidence="2">
    <name type="scientific">Tanacetum cinerariifolium</name>
    <name type="common">Dalmatian daisy</name>
    <name type="synonym">Chrysanthemum cinerariifolium</name>
    <dbReference type="NCBI Taxonomy" id="118510"/>
    <lineage>
        <taxon>Eukaryota</taxon>
        <taxon>Viridiplantae</taxon>
        <taxon>Streptophyta</taxon>
        <taxon>Embryophyta</taxon>
        <taxon>Tracheophyta</taxon>
        <taxon>Spermatophyta</taxon>
        <taxon>Magnoliopsida</taxon>
        <taxon>eudicotyledons</taxon>
        <taxon>Gunneridae</taxon>
        <taxon>Pentapetalae</taxon>
        <taxon>asterids</taxon>
        <taxon>campanulids</taxon>
        <taxon>Asterales</taxon>
        <taxon>Asteraceae</taxon>
        <taxon>Asteroideae</taxon>
        <taxon>Anthemideae</taxon>
        <taxon>Anthemidinae</taxon>
        <taxon>Tanacetum</taxon>
    </lineage>
</organism>
<dbReference type="EMBL" id="BKCJ011163155">
    <property type="protein sequence ID" value="GFC96945.1"/>
    <property type="molecule type" value="Genomic_DNA"/>
</dbReference>
<comment type="caution">
    <text evidence="2">The sequence shown here is derived from an EMBL/GenBank/DDBJ whole genome shotgun (WGS) entry which is preliminary data.</text>
</comment>
<accession>A0A699SK05</accession>
<evidence type="ECO:0000313" key="2">
    <source>
        <dbReference type="EMBL" id="GFC96945.1"/>
    </source>
</evidence>
<feature type="compositionally biased region" description="Basic and acidic residues" evidence="1">
    <location>
        <begin position="37"/>
        <end position="55"/>
    </location>
</feature>
<name>A0A699SK05_TANCI</name>
<protein>
    <submittedName>
        <fullName evidence="2">Uncharacterized protein</fullName>
    </submittedName>
</protein>
<feature type="non-terminal residue" evidence="2">
    <location>
        <position position="1"/>
    </location>
</feature>
<evidence type="ECO:0000256" key="1">
    <source>
        <dbReference type="SAM" id="MobiDB-lite"/>
    </source>
</evidence>
<gene>
    <name evidence="2" type="ORF">Tci_868915</name>
</gene>
<reference evidence="2" key="1">
    <citation type="journal article" date="2019" name="Sci. Rep.">
        <title>Draft genome of Tanacetum cinerariifolium, the natural source of mosquito coil.</title>
        <authorList>
            <person name="Yamashiro T."/>
            <person name="Shiraishi A."/>
            <person name="Satake H."/>
            <person name="Nakayama K."/>
        </authorList>
    </citation>
    <scope>NUCLEOTIDE SEQUENCE</scope>
</reference>
<feature type="compositionally biased region" description="Basic and acidic residues" evidence="1">
    <location>
        <begin position="1"/>
        <end position="13"/>
    </location>
</feature>
<feature type="region of interest" description="Disordered" evidence="1">
    <location>
        <begin position="1"/>
        <end position="86"/>
    </location>
</feature>